<evidence type="ECO:0000256" key="9">
    <source>
        <dbReference type="ARBA" id="ARBA00023134"/>
    </source>
</evidence>
<evidence type="ECO:0000256" key="4">
    <source>
        <dbReference type="ARBA" id="ARBA00022741"/>
    </source>
</evidence>
<accession>A0AAJ5S023</accession>
<keyword evidence="1" id="KW-0808">Transferase</keyword>
<dbReference type="Pfam" id="PF21654">
    <property type="entry name" value="DncV-like_NTFase"/>
    <property type="match status" value="1"/>
</dbReference>
<evidence type="ECO:0000256" key="11">
    <source>
        <dbReference type="ARBA" id="ARBA00048304"/>
    </source>
</evidence>
<dbReference type="AlphaFoldDB" id="A0AAJ5S023"/>
<keyword evidence="7" id="KW-0546">Nucleotide metabolism</keyword>
<dbReference type="InterPro" id="IPR048446">
    <property type="entry name" value="DncV_C"/>
</dbReference>
<reference evidence="14" key="1">
    <citation type="submission" date="2023-02" db="EMBL/GenBank/DDBJ databases">
        <title>tmexCD-toprJ-like cluster.</title>
        <authorList>
            <person name="Gao X."/>
            <person name="Wang C."/>
            <person name="Liu J."/>
        </authorList>
    </citation>
    <scope>NUCLEOTIDE SEQUENCE</scope>
    <source>
        <strain evidence="14">GDW21C697WI</strain>
    </source>
</reference>
<dbReference type="GO" id="GO:0005525">
    <property type="term" value="F:GTP binding"/>
    <property type="evidence" value="ECO:0007669"/>
    <property type="project" value="UniProtKB-KW"/>
</dbReference>
<name>A0AAJ5S023_9PSED</name>
<keyword evidence="4" id="KW-0547">Nucleotide-binding</keyword>
<evidence type="ECO:0000256" key="2">
    <source>
        <dbReference type="ARBA" id="ARBA00022695"/>
    </source>
</evidence>
<evidence type="ECO:0000256" key="7">
    <source>
        <dbReference type="ARBA" id="ARBA00023080"/>
    </source>
</evidence>
<organism evidence="14 15">
    <name type="scientific">Pseudomonas juntendi</name>
    <dbReference type="NCBI Taxonomy" id="2666183"/>
    <lineage>
        <taxon>Bacteria</taxon>
        <taxon>Pseudomonadati</taxon>
        <taxon>Pseudomonadota</taxon>
        <taxon>Gammaproteobacteria</taxon>
        <taxon>Pseudomonadales</taxon>
        <taxon>Pseudomonadaceae</taxon>
        <taxon>Pseudomonas</taxon>
    </lineage>
</organism>
<evidence type="ECO:0000256" key="3">
    <source>
        <dbReference type="ARBA" id="ARBA00022723"/>
    </source>
</evidence>
<feature type="domain" description="Cyclic GMP-AMP synthase C-terminal" evidence="13">
    <location>
        <begin position="241"/>
        <end position="367"/>
    </location>
</feature>
<gene>
    <name evidence="14" type="ORF">PWA60_19320</name>
</gene>
<evidence type="ECO:0000259" key="12">
    <source>
        <dbReference type="Pfam" id="PF21654"/>
    </source>
</evidence>
<protein>
    <recommendedName>
        <fullName evidence="10">Cyclic GMP-AMP synthase</fullName>
    </recommendedName>
</protein>
<keyword evidence="9" id="KW-0342">GTP-binding</keyword>
<evidence type="ECO:0000256" key="1">
    <source>
        <dbReference type="ARBA" id="ARBA00022679"/>
    </source>
</evidence>
<dbReference type="Pfam" id="PF21713">
    <property type="entry name" value="DncV_C"/>
    <property type="match status" value="1"/>
</dbReference>
<keyword evidence="8" id="KW-0051">Antiviral defense</keyword>
<evidence type="ECO:0000313" key="15">
    <source>
        <dbReference type="Proteomes" id="UP001217631"/>
    </source>
</evidence>
<sequence length="398" mass="44775">MLNLTKIFYSSTENTDALHAELIPENEQRTFLRSCRTKIRNHLKISIAEATVKVLGMQKRVEPRFRTQGSWAYETCIQPAHPSIQEMDLDYGVYLPVDVWKENGPPAEMAKVYFDLVETQLQILCALEQWELVKGDDAKDTCIRIKVATWAHIDIPLYAAPAEDFAKVVETVLLKANARSLNSINGSMAMDSIEQLLYKGQTWDDLNQIMMATRKGEWKASDPETVAKWFRDQIIRFGELGDQFLRVCRYIKAWRDYNWKDGGPTSVSLMIAIAQKFQGKKGRDDIALEEAANTVSQAIRTGIFEPGIDNGDEDFNRLSPEKRLEAGLGADRLVDTLRRARGSTIDKCIEIPYSLRGVMGSRIPLDSKLIKEETPASIVRSTAPTIVAAPYVPNTSAG</sequence>
<comment type="catalytic activity">
    <reaction evidence="11">
        <text>GTP + ATP = 3',3'-cGAMP + 2 diphosphate</text>
        <dbReference type="Rhea" id="RHEA:35647"/>
        <dbReference type="ChEBI" id="CHEBI:30616"/>
        <dbReference type="ChEBI" id="CHEBI:33019"/>
        <dbReference type="ChEBI" id="CHEBI:37565"/>
        <dbReference type="ChEBI" id="CHEBI:71501"/>
    </reaction>
    <physiologicalReaction direction="left-to-right" evidence="11">
        <dbReference type="Rhea" id="RHEA:35648"/>
    </physiologicalReaction>
</comment>
<dbReference type="InterPro" id="IPR047805">
    <property type="entry name" value="GAMP_synthase"/>
</dbReference>
<feature type="domain" description="Cyclic GMP-AMP synthase DncV-like nucleotidyltransferase" evidence="12">
    <location>
        <begin position="63"/>
        <end position="158"/>
    </location>
</feature>
<dbReference type="EMBL" id="CP118677">
    <property type="protein sequence ID" value="WEA19409.1"/>
    <property type="molecule type" value="Genomic_DNA"/>
</dbReference>
<dbReference type="RefSeq" id="WP_192440761.1">
    <property type="nucleotide sequence ID" value="NZ_CP118677.1"/>
</dbReference>
<dbReference type="GO" id="GO:0140701">
    <property type="term" value="F:3',3'-cyclic GMP-AMP synthase activity"/>
    <property type="evidence" value="ECO:0007669"/>
    <property type="project" value="InterPro"/>
</dbReference>
<evidence type="ECO:0000313" key="14">
    <source>
        <dbReference type="EMBL" id="WEA19409.1"/>
    </source>
</evidence>
<evidence type="ECO:0000256" key="6">
    <source>
        <dbReference type="ARBA" id="ARBA00022842"/>
    </source>
</evidence>
<keyword evidence="3" id="KW-0479">Metal-binding</keyword>
<keyword evidence="5" id="KW-0067">ATP-binding</keyword>
<dbReference type="Proteomes" id="UP001217631">
    <property type="component" value="Chromosome"/>
</dbReference>
<proteinExistence type="predicted"/>
<dbReference type="GO" id="GO:0046872">
    <property type="term" value="F:metal ion binding"/>
    <property type="evidence" value="ECO:0007669"/>
    <property type="project" value="UniProtKB-KW"/>
</dbReference>
<keyword evidence="2" id="KW-0548">Nucleotidyltransferase</keyword>
<dbReference type="InterPro" id="IPR048445">
    <property type="entry name" value="DncV-like_NTFase"/>
</dbReference>
<dbReference type="GO" id="GO:0009117">
    <property type="term" value="P:nucleotide metabolic process"/>
    <property type="evidence" value="ECO:0007669"/>
    <property type="project" value="UniProtKB-KW"/>
</dbReference>
<dbReference type="GO" id="GO:0005524">
    <property type="term" value="F:ATP binding"/>
    <property type="evidence" value="ECO:0007669"/>
    <property type="project" value="UniProtKB-KW"/>
</dbReference>
<evidence type="ECO:0000259" key="13">
    <source>
        <dbReference type="Pfam" id="PF21713"/>
    </source>
</evidence>
<evidence type="ECO:0000256" key="8">
    <source>
        <dbReference type="ARBA" id="ARBA00023118"/>
    </source>
</evidence>
<keyword evidence="6" id="KW-0460">Magnesium</keyword>
<evidence type="ECO:0000256" key="5">
    <source>
        <dbReference type="ARBA" id="ARBA00022840"/>
    </source>
</evidence>
<dbReference type="GO" id="GO:0051607">
    <property type="term" value="P:defense response to virus"/>
    <property type="evidence" value="ECO:0007669"/>
    <property type="project" value="UniProtKB-KW"/>
</dbReference>
<dbReference type="NCBIfam" id="NF041078">
    <property type="entry name" value="cGAS"/>
    <property type="match status" value="1"/>
</dbReference>
<evidence type="ECO:0000256" key="10">
    <source>
        <dbReference type="ARBA" id="ARBA00044145"/>
    </source>
</evidence>